<protein>
    <submittedName>
        <fullName evidence="2">Uncharacterized protein</fullName>
    </submittedName>
</protein>
<feature type="transmembrane region" description="Helical" evidence="1">
    <location>
        <begin position="6"/>
        <end position="29"/>
    </location>
</feature>
<organism evidence="2 3">
    <name type="scientific">Candidatus Limenecus avicola</name>
    <dbReference type="NCBI Taxonomy" id="2840847"/>
    <lineage>
        <taxon>Bacteria</taxon>
        <taxon>Bacillati</taxon>
        <taxon>Bacillota</taxon>
        <taxon>Clostridia</taxon>
        <taxon>Eubacteriales</taxon>
        <taxon>Clostridiaceae</taxon>
        <taxon>Clostridiaceae incertae sedis</taxon>
        <taxon>Candidatus Limenecus</taxon>
    </lineage>
</organism>
<keyword evidence="1" id="KW-0812">Transmembrane</keyword>
<reference evidence="2" key="2">
    <citation type="journal article" date="2021" name="PeerJ">
        <title>Extensive microbial diversity within the chicken gut microbiome revealed by metagenomics and culture.</title>
        <authorList>
            <person name="Gilroy R."/>
            <person name="Ravi A."/>
            <person name="Getino M."/>
            <person name="Pursley I."/>
            <person name="Horton D.L."/>
            <person name="Alikhan N.F."/>
            <person name="Baker D."/>
            <person name="Gharbi K."/>
            <person name="Hall N."/>
            <person name="Watson M."/>
            <person name="Adriaenssens E.M."/>
            <person name="Foster-Nyarko E."/>
            <person name="Jarju S."/>
            <person name="Secka A."/>
            <person name="Antonio M."/>
            <person name="Oren A."/>
            <person name="Chaudhuri R.R."/>
            <person name="La Ragione R."/>
            <person name="Hildebrand F."/>
            <person name="Pallen M.J."/>
        </authorList>
    </citation>
    <scope>NUCLEOTIDE SEQUENCE</scope>
    <source>
        <strain evidence="2">CHK154-7741</strain>
    </source>
</reference>
<accession>A0A9D1SRX0</accession>
<proteinExistence type="predicted"/>
<gene>
    <name evidence="2" type="ORF">IAD26_10295</name>
</gene>
<dbReference type="Proteomes" id="UP000886748">
    <property type="component" value="Unassembled WGS sequence"/>
</dbReference>
<comment type="caution">
    <text evidence="2">The sequence shown here is derived from an EMBL/GenBank/DDBJ whole genome shotgun (WGS) entry which is preliminary data.</text>
</comment>
<evidence type="ECO:0000313" key="2">
    <source>
        <dbReference type="EMBL" id="HIU93503.1"/>
    </source>
</evidence>
<evidence type="ECO:0000256" key="1">
    <source>
        <dbReference type="SAM" id="Phobius"/>
    </source>
</evidence>
<keyword evidence="1" id="KW-1133">Transmembrane helix</keyword>
<reference evidence="2" key="1">
    <citation type="submission" date="2020-10" db="EMBL/GenBank/DDBJ databases">
        <authorList>
            <person name="Gilroy R."/>
        </authorList>
    </citation>
    <scope>NUCLEOTIDE SEQUENCE</scope>
    <source>
        <strain evidence="2">CHK154-7741</strain>
    </source>
</reference>
<sequence length="141" mass="16395">MDKYGFPIVLFLIIFGLYSLFKPTVYNTYVDQDYLKSLRTCKTHVSKGKLPQPNNISSMSIVRGPKQGKCVIQTINEFSKEKLSYVCSLNKYQLADYIKVRESRVFTMQGYNDTILLKKFIKEGACKTYKFEDNKWVVTSK</sequence>
<evidence type="ECO:0000313" key="3">
    <source>
        <dbReference type="Proteomes" id="UP000886748"/>
    </source>
</evidence>
<keyword evidence="1" id="KW-0472">Membrane</keyword>
<name>A0A9D1SRX0_9CLOT</name>
<dbReference type="EMBL" id="DVOD01000072">
    <property type="protein sequence ID" value="HIU93503.1"/>
    <property type="molecule type" value="Genomic_DNA"/>
</dbReference>
<dbReference type="AlphaFoldDB" id="A0A9D1SRX0"/>